<name>A0A8S3PRG2_MYTED</name>
<dbReference type="Gene3D" id="1.25.40.20">
    <property type="entry name" value="Ankyrin repeat-containing domain"/>
    <property type="match status" value="1"/>
</dbReference>
<dbReference type="PROSITE" id="PS50297">
    <property type="entry name" value="ANK_REP_REGION"/>
    <property type="match status" value="1"/>
</dbReference>
<dbReference type="PANTHER" id="PTHR23060:SF3">
    <property type="entry name" value="TESTIS EXPRESSED 14, INTERCELLULAR BRIDGE FORMING FACTOR"/>
    <property type="match status" value="1"/>
</dbReference>
<dbReference type="InterPro" id="IPR036770">
    <property type="entry name" value="Ankyrin_rpt-contain_sf"/>
</dbReference>
<dbReference type="SUPFAM" id="SSF48403">
    <property type="entry name" value="Ankyrin repeat"/>
    <property type="match status" value="1"/>
</dbReference>
<dbReference type="Pfam" id="PF12796">
    <property type="entry name" value="Ank_2"/>
    <property type="match status" value="1"/>
</dbReference>
<organism evidence="2 3">
    <name type="scientific">Mytilus edulis</name>
    <name type="common">Blue mussel</name>
    <dbReference type="NCBI Taxonomy" id="6550"/>
    <lineage>
        <taxon>Eukaryota</taxon>
        <taxon>Metazoa</taxon>
        <taxon>Spiralia</taxon>
        <taxon>Lophotrochozoa</taxon>
        <taxon>Mollusca</taxon>
        <taxon>Bivalvia</taxon>
        <taxon>Autobranchia</taxon>
        <taxon>Pteriomorphia</taxon>
        <taxon>Mytilida</taxon>
        <taxon>Mytiloidea</taxon>
        <taxon>Mytilidae</taxon>
        <taxon>Mytilinae</taxon>
        <taxon>Mytilus</taxon>
    </lineage>
</organism>
<keyword evidence="1" id="KW-0040">ANK repeat</keyword>
<dbReference type="PROSITE" id="PS50088">
    <property type="entry name" value="ANK_REPEAT"/>
    <property type="match status" value="2"/>
</dbReference>
<evidence type="ECO:0000256" key="1">
    <source>
        <dbReference type="PROSITE-ProRule" id="PRU00023"/>
    </source>
</evidence>
<dbReference type="GO" id="GO:0007140">
    <property type="term" value="P:male meiotic nuclear division"/>
    <property type="evidence" value="ECO:0007669"/>
    <property type="project" value="InterPro"/>
</dbReference>
<proteinExistence type="predicted"/>
<comment type="caution">
    <text evidence="2">The sequence shown here is derived from an EMBL/GenBank/DDBJ whole genome shotgun (WGS) entry which is preliminary data.</text>
</comment>
<dbReference type="GO" id="GO:0000776">
    <property type="term" value="C:kinetochore"/>
    <property type="evidence" value="ECO:0007669"/>
    <property type="project" value="TreeGrafter"/>
</dbReference>
<protein>
    <submittedName>
        <fullName evidence="2">TEX14</fullName>
    </submittedName>
</protein>
<dbReference type="EMBL" id="CAJPWZ010000128">
    <property type="protein sequence ID" value="CAG2186318.1"/>
    <property type="molecule type" value="Genomic_DNA"/>
</dbReference>
<gene>
    <name evidence="2" type="ORF">MEDL_1872</name>
</gene>
<dbReference type="InterPro" id="IPR039339">
    <property type="entry name" value="Tex14"/>
</dbReference>
<evidence type="ECO:0000313" key="3">
    <source>
        <dbReference type="Proteomes" id="UP000683360"/>
    </source>
</evidence>
<reference evidence="2" key="1">
    <citation type="submission" date="2021-03" db="EMBL/GenBank/DDBJ databases">
        <authorList>
            <person name="Bekaert M."/>
        </authorList>
    </citation>
    <scope>NUCLEOTIDE SEQUENCE</scope>
</reference>
<dbReference type="GO" id="GO:0051306">
    <property type="term" value="P:mitotic sister chromatid separation"/>
    <property type="evidence" value="ECO:0007669"/>
    <property type="project" value="InterPro"/>
</dbReference>
<dbReference type="Proteomes" id="UP000683360">
    <property type="component" value="Unassembled WGS sequence"/>
</dbReference>
<dbReference type="GO" id="GO:0043063">
    <property type="term" value="P:intercellular bridge organization"/>
    <property type="evidence" value="ECO:0007669"/>
    <property type="project" value="InterPro"/>
</dbReference>
<sequence length="246" mass="27365">MEGILKLGSVEPGDKLGWDFHQAARSGNKRRLRKIIDKGIHVDYPNSLGQSPLFCACYLDEEAVVKELMKFGANPNERSNNGMTPVHVVAYTCNLNIMNELLAAGGDLRTEKKNENVGIPREKTRLFALTKSGRDLRASLNGPRHNHRITSRTSSVIKLIRDKITGYSNVNLDHQMKSCQSMGFGKVYQDGDSFSGIICTLPLVSENLLKHDSHGLSFNNGAFMISLFPTRVEIKANAEDLVAFRF</sequence>
<accession>A0A8S3PRG2</accession>
<dbReference type="PANTHER" id="PTHR23060">
    <property type="entry name" value="TESTIS EXPRESSED GENE 14"/>
    <property type="match status" value="1"/>
</dbReference>
<feature type="repeat" description="ANK" evidence="1">
    <location>
        <begin position="48"/>
        <end position="80"/>
    </location>
</feature>
<dbReference type="GO" id="GO:0045171">
    <property type="term" value="C:intercellular bridge"/>
    <property type="evidence" value="ECO:0007669"/>
    <property type="project" value="TreeGrafter"/>
</dbReference>
<feature type="repeat" description="ANK" evidence="1">
    <location>
        <begin position="81"/>
        <end position="113"/>
    </location>
</feature>
<dbReference type="InterPro" id="IPR002110">
    <property type="entry name" value="Ankyrin_rpt"/>
</dbReference>
<evidence type="ECO:0000313" key="2">
    <source>
        <dbReference type="EMBL" id="CAG2186318.1"/>
    </source>
</evidence>
<dbReference type="SMART" id="SM00248">
    <property type="entry name" value="ANK"/>
    <property type="match status" value="3"/>
</dbReference>
<dbReference type="GO" id="GO:0008608">
    <property type="term" value="P:attachment of spindle microtubules to kinetochore"/>
    <property type="evidence" value="ECO:0007669"/>
    <property type="project" value="InterPro"/>
</dbReference>
<keyword evidence="3" id="KW-1185">Reference proteome</keyword>
<dbReference type="GO" id="GO:0030496">
    <property type="term" value="C:midbody"/>
    <property type="evidence" value="ECO:0007669"/>
    <property type="project" value="TreeGrafter"/>
</dbReference>
<dbReference type="OrthoDB" id="5962695at2759"/>
<dbReference type="GO" id="GO:0007094">
    <property type="term" value="P:mitotic spindle assembly checkpoint signaling"/>
    <property type="evidence" value="ECO:0007669"/>
    <property type="project" value="InterPro"/>
</dbReference>
<dbReference type="AlphaFoldDB" id="A0A8S3PRG2"/>